<dbReference type="RefSeq" id="WP_203007082.1">
    <property type="nucleotide sequence ID" value="NZ_JADWYU010000065.1"/>
</dbReference>
<keyword evidence="2" id="KW-0012">Acyltransferase</keyword>
<evidence type="ECO:0000256" key="1">
    <source>
        <dbReference type="ARBA" id="ARBA00022679"/>
    </source>
</evidence>
<comment type="caution">
    <text evidence="6">The sequence shown here is derived from an EMBL/GenBank/DDBJ whole genome shotgun (WGS) entry which is preliminary data.</text>
</comment>
<keyword evidence="1" id="KW-0808">Transferase</keyword>
<dbReference type="InterPro" id="IPR000182">
    <property type="entry name" value="GNAT_dom"/>
</dbReference>
<dbReference type="InterPro" id="IPR016181">
    <property type="entry name" value="Acyl_CoA_acyltransferase"/>
</dbReference>
<dbReference type="SUPFAM" id="SSF55729">
    <property type="entry name" value="Acyl-CoA N-acyltransferases (Nat)"/>
    <property type="match status" value="1"/>
</dbReference>
<accession>A0A937UMW2</accession>
<evidence type="ECO:0000313" key="6">
    <source>
        <dbReference type="EMBL" id="MBL7625635.1"/>
    </source>
</evidence>
<dbReference type="Pfam" id="PF13302">
    <property type="entry name" value="Acetyltransf_3"/>
    <property type="match status" value="1"/>
</dbReference>
<dbReference type="EMBL" id="JAEACQ010000011">
    <property type="protein sequence ID" value="MBL7625635.1"/>
    <property type="molecule type" value="Genomic_DNA"/>
</dbReference>
<dbReference type="PANTHER" id="PTHR43792">
    <property type="entry name" value="GNAT FAMILY, PUTATIVE (AFU_ORTHOLOGUE AFUA_3G00765)-RELATED-RELATED"/>
    <property type="match status" value="1"/>
</dbReference>
<name>A0A937UMW2_9ACTN</name>
<gene>
    <name evidence="6" type="ORF">I7412_00250</name>
</gene>
<keyword evidence="7" id="KW-1185">Reference proteome</keyword>
<evidence type="ECO:0000256" key="2">
    <source>
        <dbReference type="ARBA" id="ARBA00023315"/>
    </source>
</evidence>
<evidence type="ECO:0000259" key="5">
    <source>
        <dbReference type="Pfam" id="PF13302"/>
    </source>
</evidence>
<dbReference type="InterPro" id="IPR051531">
    <property type="entry name" value="N-acetyltransferase"/>
</dbReference>
<protein>
    <submittedName>
        <fullName evidence="6">GNAT family N-acetyltransferase</fullName>
    </submittedName>
</protein>
<evidence type="ECO:0000256" key="3">
    <source>
        <dbReference type="ARBA" id="ARBA00038502"/>
    </source>
</evidence>
<proteinExistence type="inferred from homology"/>
<feature type="region of interest" description="Disordered" evidence="4">
    <location>
        <begin position="164"/>
        <end position="187"/>
    </location>
</feature>
<dbReference type="Proteomes" id="UP000604475">
    <property type="component" value="Unassembled WGS sequence"/>
</dbReference>
<dbReference type="AlphaFoldDB" id="A0A937UMW2"/>
<dbReference type="Gene3D" id="3.40.630.30">
    <property type="match status" value="1"/>
</dbReference>
<sequence length="187" mass="19577">MSALEPVEITAGALHLRPWRPDDADAAFEACQDPEIQRWTSVPSPYRRSDAVEFVSERAPLGWSTGTSATFAVVDATSGGLLASVGLQDLRDAAGLPGAGAGGDGEVGYWCAAPARGRGVTTDAVRVLCRWGFGALGLAVIRWQALVGNEPSLAVARGAGFRLDPEPRPLPHPRGGVADYWTGTLTP</sequence>
<dbReference type="GO" id="GO:0016747">
    <property type="term" value="F:acyltransferase activity, transferring groups other than amino-acyl groups"/>
    <property type="evidence" value="ECO:0007669"/>
    <property type="project" value="InterPro"/>
</dbReference>
<comment type="similarity">
    <text evidence="3">Belongs to the acetyltransferase family. RimJ subfamily.</text>
</comment>
<dbReference type="PANTHER" id="PTHR43792:SF8">
    <property type="entry name" value="[RIBOSOMAL PROTEIN US5]-ALANINE N-ACETYLTRANSFERASE"/>
    <property type="match status" value="1"/>
</dbReference>
<feature type="domain" description="N-acetyltransferase" evidence="5">
    <location>
        <begin position="14"/>
        <end position="162"/>
    </location>
</feature>
<evidence type="ECO:0000256" key="4">
    <source>
        <dbReference type="SAM" id="MobiDB-lite"/>
    </source>
</evidence>
<organism evidence="6 7">
    <name type="scientific">Frankia nepalensis</name>
    <dbReference type="NCBI Taxonomy" id="1836974"/>
    <lineage>
        <taxon>Bacteria</taxon>
        <taxon>Bacillati</taxon>
        <taxon>Actinomycetota</taxon>
        <taxon>Actinomycetes</taxon>
        <taxon>Frankiales</taxon>
        <taxon>Frankiaceae</taxon>
        <taxon>Frankia</taxon>
    </lineage>
</organism>
<reference evidence="6" key="1">
    <citation type="submission" date="2020-12" db="EMBL/GenBank/DDBJ databases">
        <title>Genomic characterization of non-nitrogen-fixing Frankia strains.</title>
        <authorList>
            <person name="Carlos-Shanley C."/>
            <person name="Guerra T."/>
            <person name="Hahn D."/>
        </authorList>
    </citation>
    <scope>NUCLEOTIDE SEQUENCE</scope>
    <source>
        <strain evidence="6">CN6</strain>
    </source>
</reference>
<evidence type="ECO:0000313" key="7">
    <source>
        <dbReference type="Proteomes" id="UP000604475"/>
    </source>
</evidence>